<proteinExistence type="predicted"/>
<evidence type="ECO:0000313" key="1">
    <source>
        <dbReference type="EMBL" id="GEU89301.1"/>
    </source>
</evidence>
<comment type="caution">
    <text evidence="1">The sequence shown here is derived from an EMBL/GenBank/DDBJ whole genome shotgun (WGS) entry which is preliminary data.</text>
</comment>
<dbReference type="AlphaFoldDB" id="A0A6L2NSE9"/>
<feature type="non-terminal residue" evidence="1">
    <location>
        <position position="1"/>
    </location>
</feature>
<accession>A0A6L2NSE9</accession>
<name>A0A6L2NSE9_TANCI</name>
<organism evidence="1">
    <name type="scientific">Tanacetum cinerariifolium</name>
    <name type="common">Dalmatian daisy</name>
    <name type="synonym">Chrysanthemum cinerariifolium</name>
    <dbReference type="NCBI Taxonomy" id="118510"/>
    <lineage>
        <taxon>Eukaryota</taxon>
        <taxon>Viridiplantae</taxon>
        <taxon>Streptophyta</taxon>
        <taxon>Embryophyta</taxon>
        <taxon>Tracheophyta</taxon>
        <taxon>Spermatophyta</taxon>
        <taxon>Magnoliopsida</taxon>
        <taxon>eudicotyledons</taxon>
        <taxon>Gunneridae</taxon>
        <taxon>Pentapetalae</taxon>
        <taxon>asterids</taxon>
        <taxon>campanulids</taxon>
        <taxon>Asterales</taxon>
        <taxon>Asteraceae</taxon>
        <taxon>Asteroideae</taxon>
        <taxon>Anthemideae</taxon>
        <taxon>Anthemidinae</taxon>
        <taxon>Tanacetum</taxon>
    </lineage>
</organism>
<gene>
    <name evidence="1" type="ORF">Tci_061279</name>
</gene>
<dbReference type="EMBL" id="BKCJ010009935">
    <property type="protein sequence ID" value="GEU89301.1"/>
    <property type="molecule type" value="Genomic_DNA"/>
</dbReference>
<sequence>AINFARSEGLIPAPKPTHVITTAIWEANCCKESGESEVMMMRECICTPPQFSKLLL</sequence>
<reference evidence="1" key="1">
    <citation type="journal article" date="2019" name="Sci. Rep.">
        <title>Draft genome of Tanacetum cinerariifolium, the natural source of mosquito coil.</title>
        <authorList>
            <person name="Yamashiro T."/>
            <person name="Shiraishi A."/>
            <person name="Satake H."/>
            <person name="Nakayama K."/>
        </authorList>
    </citation>
    <scope>NUCLEOTIDE SEQUENCE</scope>
</reference>
<protein>
    <submittedName>
        <fullName evidence="1">Tryptophan synthase beta chain 2</fullName>
    </submittedName>
</protein>